<accession>A0A5K1K2Y0</accession>
<dbReference type="SUPFAM" id="SSF51197">
    <property type="entry name" value="Clavaminate synthase-like"/>
    <property type="match status" value="1"/>
</dbReference>
<sequence length="319" mass="36143">MPSYDTSARKQLYDTQGYVVIPDLISPSLLPELEEACARTIAKTREGTWPHRRTVGRQFPPYDDANPDSWGVQHVMHPELGERAFARWYTSDELVGVVCELMACGEDDLQMGAPCSHTTYRDLDTEVLTEGVQPPTELFNILINPTAHSFALRWHRDDVRETATEDEEREALGVWHHGVQWNTALRKDTCLYIVPGSHKIPRTPGQRALSCTLDAPVDPLDMPGAIRVTLQPGETVFYNNNILHCATYDEHEERITLHACMGEVRGGPGRARNILQHGLGWMKEDRFKETLDERGRKMLERIVRLQESVGKVGYSLANE</sequence>
<evidence type="ECO:0000313" key="1">
    <source>
        <dbReference type="EMBL" id="VWO99005.1"/>
    </source>
</evidence>
<dbReference type="InterPro" id="IPR008775">
    <property type="entry name" value="Phytyl_CoA_dOase-like"/>
</dbReference>
<dbReference type="Gene3D" id="2.60.120.620">
    <property type="entry name" value="q2cbj1_9rhob like domain"/>
    <property type="match status" value="1"/>
</dbReference>
<dbReference type="PANTHER" id="PTHR40470:SF1">
    <property type="entry name" value="PHYTANOYL-COA DIOXYGENASE FAMILY PROTEIN (AFU_ORTHOLOGUE AFUA_2G15850)"/>
    <property type="match status" value="1"/>
</dbReference>
<dbReference type="AlphaFoldDB" id="A0A5K1K2Y0"/>
<protein>
    <submittedName>
        <fullName evidence="1">SP-RING-type domain-containing protein</fullName>
    </submittedName>
</protein>
<proteinExistence type="predicted"/>
<name>A0A5K1K2Y0_9APHY</name>
<dbReference type="Pfam" id="PF05721">
    <property type="entry name" value="PhyH"/>
    <property type="match status" value="1"/>
</dbReference>
<gene>
    <name evidence="1" type="primary">I1S004</name>
</gene>
<reference evidence="1" key="1">
    <citation type="submission" date="2019-10" db="EMBL/GenBank/DDBJ databases">
        <authorList>
            <person name="Nor Muhammad N."/>
        </authorList>
    </citation>
    <scope>NUCLEOTIDE SEQUENCE</scope>
</reference>
<dbReference type="PANTHER" id="PTHR40470">
    <property type="entry name" value="PHYTANOYL-COA DIOXYGENASE FAMILY PROTEIN (AFU_ORTHOLOGUE AFUA_2G15850)"/>
    <property type="match status" value="1"/>
</dbReference>
<dbReference type="EMBL" id="LR727332">
    <property type="protein sequence ID" value="VWO99005.1"/>
    <property type="molecule type" value="Genomic_DNA"/>
</dbReference>
<organism evidence="1">
    <name type="scientific">Ganoderma boninense</name>
    <dbReference type="NCBI Taxonomy" id="34458"/>
    <lineage>
        <taxon>Eukaryota</taxon>
        <taxon>Fungi</taxon>
        <taxon>Dikarya</taxon>
        <taxon>Basidiomycota</taxon>
        <taxon>Agaricomycotina</taxon>
        <taxon>Agaricomycetes</taxon>
        <taxon>Polyporales</taxon>
        <taxon>Polyporaceae</taxon>
        <taxon>Ganoderma</taxon>
    </lineage>
</organism>